<organism evidence="2 3">
    <name type="scientific">Cupriavidus basilensis</name>
    <dbReference type="NCBI Taxonomy" id="68895"/>
    <lineage>
        <taxon>Bacteria</taxon>
        <taxon>Pseudomonadati</taxon>
        <taxon>Pseudomonadota</taxon>
        <taxon>Betaproteobacteria</taxon>
        <taxon>Burkholderiales</taxon>
        <taxon>Burkholderiaceae</taxon>
        <taxon>Cupriavidus</taxon>
    </lineage>
</organism>
<accession>A0ABT6B3P7</accession>
<evidence type="ECO:0000313" key="3">
    <source>
        <dbReference type="Proteomes" id="UP001216674"/>
    </source>
</evidence>
<gene>
    <name evidence="2" type="ORF">P3W85_42230</name>
</gene>
<comment type="caution">
    <text evidence="2">The sequence shown here is derived from an EMBL/GenBank/DDBJ whole genome shotgun (WGS) entry which is preliminary data.</text>
</comment>
<dbReference type="RefSeq" id="WP_276269194.1">
    <property type="nucleotide sequence ID" value="NZ_JARJLM010000683.1"/>
</dbReference>
<feature type="region of interest" description="Disordered" evidence="1">
    <location>
        <begin position="1"/>
        <end position="50"/>
    </location>
</feature>
<evidence type="ECO:0000313" key="2">
    <source>
        <dbReference type="EMBL" id="MDF3839511.1"/>
    </source>
</evidence>
<dbReference type="Proteomes" id="UP001216674">
    <property type="component" value="Unassembled WGS sequence"/>
</dbReference>
<name>A0ABT6B3P7_9BURK</name>
<dbReference type="EMBL" id="JARJLM010000683">
    <property type="protein sequence ID" value="MDF3839511.1"/>
    <property type="molecule type" value="Genomic_DNA"/>
</dbReference>
<reference evidence="2 3" key="1">
    <citation type="submission" date="2023-03" db="EMBL/GenBank/DDBJ databases">
        <title>Draft assemblies of triclosan tolerant bacteria isolated from returned activated sludge.</title>
        <authorList>
            <person name="Van Hamelsveld S."/>
        </authorList>
    </citation>
    <scope>NUCLEOTIDE SEQUENCE [LARGE SCALE GENOMIC DNA]</scope>
    <source>
        <strain evidence="2 3">GW210010_S58</strain>
    </source>
</reference>
<proteinExistence type="predicted"/>
<keyword evidence="3" id="KW-1185">Reference proteome</keyword>
<evidence type="ECO:0000256" key="1">
    <source>
        <dbReference type="SAM" id="MobiDB-lite"/>
    </source>
</evidence>
<sequence>MPYFFVDAHLQHGKGKKNHAETGTPDTEIDPRTRQNRLHLRTCQPAQGEQ</sequence>
<protein>
    <submittedName>
        <fullName evidence="2">Uncharacterized protein</fullName>
    </submittedName>
</protein>